<feature type="domain" description="Peptidase S1" evidence="8">
    <location>
        <begin position="39"/>
        <end position="272"/>
    </location>
</feature>
<evidence type="ECO:0000256" key="6">
    <source>
        <dbReference type="RuleBase" id="RU363034"/>
    </source>
</evidence>
<evidence type="ECO:0000256" key="1">
    <source>
        <dbReference type="ARBA" id="ARBA00007664"/>
    </source>
</evidence>
<organism evidence="9 10">
    <name type="scientific">Bombyx mandarina</name>
    <name type="common">Wild silk moth</name>
    <name type="synonym">Wild silkworm</name>
    <dbReference type="NCBI Taxonomy" id="7092"/>
    <lineage>
        <taxon>Eukaryota</taxon>
        <taxon>Metazoa</taxon>
        <taxon>Ecdysozoa</taxon>
        <taxon>Arthropoda</taxon>
        <taxon>Hexapoda</taxon>
        <taxon>Insecta</taxon>
        <taxon>Pterygota</taxon>
        <taxon>Neoptera</taxon>
        <taxon>Endopterygota</taxon>
        <taxon>Lepidoptera</taxon>
        <taxon>Glossata</taxon>
        <taxon>Ditrysia</taxon>
        <taxon>Bombycoidea</taxon>
        <taxon>Bombycidae</taxon>
        <taxon>Bombycinae</taxon>
        <taxon>Bombyx</taxon>
    </lineage>
</organism>
<keyword evidence="7" id="KW-0732">Signal</keyword>
<evidence type="ECO:0000256" key="4">
    <source>
        <dbReference type="ARBA" id="ARBA00022825"/>
    </source>
</evidence>
<dbReference type="Pfam" id="PF00089">
    <property type="entry name" value="Trypsin"/>
    <property type="match status" value="1"/>
</dbReference>
<dbReference type="GeneID" id="114250071"/>
<dbReference type="InterPro" id="IPR018114">
    <property type="entry name" value="TRYPSIN_HIS"/>
</dbReference>
<protein>
    <submittedName>
        <fullName evidence="10">Chymotrypsin-2-like</fullName>
    </submittedName>
</protein>
<dbReference type="OrthoDB" id="7475587at2759"/>
<dbReference type="SMART" id="SM00020">
    <property type="entry name" value="Tryp_SPc"/>
    <property type="match status" value="1"/>
</dbReference>
<feature type="signal peptide" evidence="7">
    <location>
        <begin position="1"/>
        <end position="17"/>
    </location>
</feature>
<dbReference type="KEGG" id="bman:114250071"/>
<gene>
    <name evidence="10" type="primary">LOC114250071</name>
</gene>
<evidence type="ECO:0000259" key="8">
    <source>
        <dbReference type="PROSITE" id="PS50240"/>
    </source>
</evidence>
<evidence type="ECO:0000256" key="5">
    <source>
        <dbReference type="ARBA" id="ARBA00023157"/>
    </source>
</evidence>
<dbReference type="AlphaFoldDB" id="A0A6J2KHD7"/>
<proteinExistence type="inferred from homology"/>
<dbReference type="PANTHER" id="PTHR24276">
    <property type="entry name" value="POLYSERASE-RELATED"/>
    <property type="match status" value="1"/>
</dbReference>
<dbReference type="SUPFAM" id="SSF50494">
    <property type="entry name" value="Trypsin-like serine proteases"/>
    <property type="match status" value="1"/>
</dbReference>
<feature type="chain" id="PRO_5026682643" evidence="7">
    <location>
        <begin position="18"/>
        <end position="309"/>
    </location>
</feature>
<keyword evidence="9" id="KW-1185">Reference proteome</keyword>
<dbReference type="PROSITE" id="PS00134">
    <property type="entry name" value="TRYPSIN_HIS"/>
    <property type="match status" value="1"/>
</dbReference>
<dbReference type="SMR" id="A0A6J2KHD7"/>
<dbReference type="PANTHER" id="PTHR24276:SF98">
    <property type="entry name" value="FI18310P1-RELATED"/>
    <property type="match status" value="1"/>
</dbReference>
<dbReference type="InterPro" id="IPR001254">
    <property type="entry name" value="Trypsin_dom"/>
</dbReference>
<keyword evidence="4 6" id="KW-0720">Serine protease</keyword>
<dbReference type="InterPro" id="IPR043504">
    <property type="entry name" value="Peptidase_S1_PA_chymotrypsin"/>
</dbReference>
<dbReference type="InterPro" id="IPR009003">
    <property type="entry name" value="Peptidase_S1_PA"/>
</dbReference>
<evidence type="ECO:0000256" key="3">
    <source>
        <dbReference type="ARBA" id="ARBA00022801"/>
    </source>
</evidence>
<evidence type="ECO:0000313" key="10">
    <source>
        <dbReference type="RefSeq" id="XP_028039614.1"/>
    </source>
</evidence>
<dbReference type="PROSITE" id="PS50240">
    <property type="entry name" value="TRYPSIN_DOM"/>
    <property type="match status" value="1"/>
</dbReference>
<dbReference type="PRINTS" id="PR00722">
    <property type="entry name" value="CHYMOTRYPSIN"/>
</dbReference>
<dbReference type="Gene3D" id="2.40.10.10">
    <property type="entry name" value="Trypsin-like serine proteases"/>
    <property type="match status" value="1"/>
</dbReference>
<name>A0A6J2KHD7_BOMMA</name>
<dbReference type="RefSeq" id="XP_028039614.1">
    <property type="nucleotide sequence ID" value="XM_028183813.1"/>
</dbReference>
<evidence type="ECO:0000313" key="9">
    <source>
        <dbReference type="Proteomes" id="UP000504629"/>
    </source>
</evidence>
<evidence type="ECO:0000256" key="7">
    <source>
        <dbReference type="SAM" id="SignalP"/>
    </source>
</evidence>
<evidence type="ECO:0000256" key="2">
    <source>
        <dbReference type="ARBA" id="ARBA00022670"/>
    </source>
</evidence>
<dbReference type="GO" id="GO:0004252">
    <property type="term" value="F:serine-type endopeptidase activity"/>
    <property type="evidence" value="ECO:0007669"/>
    <property type="project" value="InterPro"/>
</dbReference>
<sequence>MLVQLLLAAQVLVPAYSANTSRYAFYRDIGVGVEGSRRVFGGAVAGVGEGGTACALLDRFWVARCSGAVLALRWVLTAAHCVSPRLSYVKYNTRRHPTTDGDVAPVHYLYMHPGYKVVQEDEGHGVDVTVLHHDVGLVRTRSDMLLVAAPSRDPLVAMKLYDPEEITGEEVQVFGYGRTERSVLGEELFCVRLVMSRCARGSWVHCVCGAARDLRGVCSGDSGGPVHYKGVQIGVTSMGPVECGGGGGAARGATSVFTALRRYADLINDTIHDTDSALRMRVISRASLHCLRDHVMLSALTLLTLGVLS</sequence>
<accession>A0A6J2KHD7</accession>
<keyword evidence="3 6" id="KW-0378">Hydrolase</keyword>
<dbReference type="InterPro" id="IPR033116">
    <property type="entry name" value="TRYPSIN_SER"/>
</dbReference>
<reference evidence="10" key="1">
    <citation type="submission" date="2025-08" db="UniProtKB">
        <authorList>
            <consortium name="RefSeq"/>
        </authorList>
    </citation>
    <scope>IDENTIFICATION</scope>
    <source>
        <tissue evidence="10">Silk gland</tissue>
    </source>
</reference>
<keyword evidence="5" id="KW-1015">Disulfide bond</keyword>
<dbReference type="InterPro" id="IPR050430">
    <property type="entry name" value="Peptidase_S1"/>
</dbReference>
<dbReference type="PROSITE" id="PS00135">
    <property type="entry name" value="TRYPSIN_SER"/>
    <property type="match status" value="1"/>
</dbReference>
<keyword evidence="2 6" id="KW-0645">Protease</keyword>
<dbReference type="Proteomes" id="UP000504629">
    <property type="component" value="Unplaced"/>
</dbReference>
<dbReference type="InterPro" id="IPR001314">
    <property type="entry name" value="Peptidase_S1A"/>
</dbReference>
<dbReference type="GO" id="GO:0006508">
    <property type="term" value="P:proteolysis"/>
    <property type="evidence" value="ECO:0007669"/>
    <property type="project" value="UniProtKB-KW"/>
</dbReference>
<comment type="similarity">
    <text evidence="1">Belongs to the peptidase S1 family.</text>
</comment>